<organism evidence="1 2">
    <name type="scientific">Trifolium pratense</name>
    <name type="common">Red clover</name>
    <dbReference type="NCBI Taxonomy" id="57577"/>
    <lineage>
        <taxon>Eukaryota</taxon>
        <taxon>Viridiplantae</taxon>
        <taxon>Streptophyta</taxon>
        <taxon>Embryophyta</taxon>
        <taxon>Tracheophyta</taxon>
        <taxon>Spermatophyta</taxon>
        <taxon>Magnoliopsida</taxon>
        <taxon>eudicotyledons</taxon>
        <taxon>Gunneridae</taxon>
        <taxon>Pentapetalae</taxon>
        <taxon>rosids</taxon>
        <taxon>fabids</taxon>
        <taxon>Fabales</taxon>
        <taxon>Fabaceae</taxon>
        <taxon>Papilionoideae</taxon>
        <taxon>50 kb inversion clade</taxon>
        <taxon>NPAAA clade</taxon>
        <taxon>Hologalegina</taxon>
        <taxon>IRL clade</taxon>
        <taxon>Trifolieae</taxon>
        <taxon>Trifolium</taxon>
    </lineage>
</organism>
<dbReference type="InterPro" id="IPR052608">
    <property type="entry name" value="U-box_domain_protein"/>
</dbReference>
<dbReference type="InterPro" id="IPR011989">
    <property type="entry name" value="ARM-like"/>
</dbReference>
<evidence type="ECO:0000313" key="2">
    <source>
        <dbReference type="Proteomes" id="UP000236291"/>
    </source>
</evidence>
<dbReference type="EMBL" id="ASHM01060722">
    <property type="protein sequence ID" value="PNX89736.1"/>
    <property type="molecule type" value="Genomic_DNA"/>
</dbReference>
<dbReference type="InterPro" id="IPR016024">
    <property type="entry name" value="ARM-type_fold"/>
</dbReference>
<sequence>MVKAMINLELEESNLKLLGEKGAIPPLIEMLSGSIIIIRLGQTSRSSCQYANKGIIAAYGGVPLVLYLMFSSRKPAFITIKCFEILEKLSSDDDEINFFIDGEGKQLELDNIITDLLALQQLPNSGHYFRKPALRALLGICKFETGLVKNAILAANGVSQILPLLDDSDSEIRETAICLLFLFSQHEPGVVGYLFRPRRLKS</sequence>
<dbReference type="SUPFAM" id="SSF48371">
    <property type="entry name" value="ARM repeat"/>
    <property type="match status" value="1"/>
</dbReference>
<dbReference type="AlphaFoldDB" id="A0A2K3MG26"/>
<accession>A0A2K3MG26</accession>
<reference evidence="1 2" key="1">
    <citation type="journal article" date="2014" name="Am. J. Bot.">
        <title>Genome assembly and annotation for red clover (Trifolium pratense; Fabaceae).</title>
        <authorList>
            <person name="Istvanek J."/>
            <person name="Jaros M."/>
            <person name="Krenek A."/>
            <person name="Repkova J."/>
        </authorList>
    </citation>
    <scope>NUCLEOTIDE SEQUENCE [LARGE SCALE GENOMIC DNA]</scope>
    <source>
        <strain evidence="2">cv. Tatra</strain>
        <tissue evidence="1">Young leaves</tissue>
    </source>
</reference>
<comment type="caution">
    <text evidence="1">The sequence shown here is derived from an EMBL/GenBank/DDBJ whole genome shotgun (WGS) entry which is preliminary data.</text>
</comment>
<dbReference type="Proteomes" id="UP000236291">
    <property type="component" value="Unassembled WGS sequence"/>
</dbReference>
<proteinExistence type="predicted"/>
<protein>
    <submittedName>
        <fullName evidence="1">U-box domain-containing protein 43-like</fullName>
    </submittedName>
</protein>
<dbReference type="Gene3D" id="1.25.10.10">
    <property type="entry name" value="Leucine-rich Repeat Variant"/>
    <property type="match status" value="1"/>
</dbReference>
<gene>
    <name evidence="1" type="ORF">L195_g045858</name>
</gene>
<dbReference type="PANTHER" id="PTHR45958:SF15">
    <property type="entry name" value="RING-TYPE E3 UBIQUITIN TRANSFERASE"/>
    <property type="match status" value="1"/>
</dbReference>
<name>A0A2K3MG26_TRIPR</name>
<dbReference type="PANTHER" id="PTHR45958">
    <property type="entry name" value="RING-TYPE E3 UBIQUITIN TRANSFERASE"/>
    <property type="match status" value="1"/>
</dbReference>
<reference evidence="1 2" key="2">
    <citation type="journal article" date="2017" name="Front. Plant Sci.">
        <title>Gene Classification and Mining of Molecular Markers Useful in Red Clover (Trifolium pratense) Breeding.</title>
        <authorList>
            <person name="Istvanek J."/>
            <person name="Dluhosova J."/>
            <person name="Dluhos P."/>
            <person name="Patkova L."/>
            <person name="Nedelnik J."/>
            <person name="Repkova J."/>
        </authorList>
    </citation>
    <scope>NUCLEOTIDE SEQUENCE [LARGE SCALE GENOMIC DNA]</scope>
    <source>
        <strain evidence="2">cv. Tatra</strain>
        <tissue evidence="1">Young leaves</tissue>
    </source>
</reference>
<evidence type="ECO:0000313" key="1">
    <source>
        <dbReference type="EMBL" id="PNX89736.1"/>
    </source>
</evidence>